<feature type="domain" description="DUF7908" evidence="3">
    <location>
        <begin position="152"/>
        <end position="272"/>
    </location>
</feature>
<evidence type="ECO:0000259" key="3">
    <source>
        <dbReference type="Pfam" id="PF25485"/>
    </source>
</evidence>
<feature type="compositionally biased region" description="Polar residues" evidence="1">
    <location>
        <begin position="82"/>
        <end position="116"/>
    </location>
</feature>
<protein>
    <recommendedName>
        <fullName evidence="3">DUF7908 domain-containing protein</fullName>
    </recommendedName>
</protein>
<feature type="chain" id="PRO_5019030901" description="DUF7908 domain-containing protein" evidence="2">
    <location>
        <begin position="20"/>
        <end position="728"/>
    </location>
</feature>
<feature type="compositionally biased region" description="Polar residues" evidence="1">
    <location>
        <begin position="286"/>
        <end position="324"/>
    </location>
</feature>
<feature type="signal peptide" evidence="2">
    <location>
        <begin position="1"/>
        <end position="19"/>
    </location>
</feature>
<evidence type="ECO:0000256" key="2">
    <source>
        <dbReference type="SAM" id="SignalP"/>
    </source>
</evidence>
<organism evidence="4 5">
    <name type="scientific">Fusarium euwallaceae</name>
    <dbReference type="NCBI Taxonomy" id="1147111"/>
    <lineage>
        <taxon>Eukaryota</taxon>
        <taxon>Fungi</taxon>
        <taxon>Dikarya</taxon>
        <taxon>Ascomycota</taxon>
        <taxon>Pezizomycotina</taxon>
        <taxon>Sordariomycetes</taxon>
        <taxon>Hypocreomycetidae</taxon>
        <taxon>Hypocreales</taxon>
        <taxon>Nectriaceae</taxon>
        <taxon>Fusarium</taxon>
        <taxon>Fusarium solani species complex</taxon>
    </lineage>
</organism>
<sequence length="728" mass="75603">MRPGLVLAALGGIINVAVAAGLVKDGDPMPASWCITYLSTYLAPVPTKPAGQASSDTATDRVVPSLLPPISRNPPSVVLPGASSTEEQQLPDSSITSVPLSSVTSGPLPSVSSGTLLPTDVVSSDPVATATAGPNPGGRSIIFQVVPSTDPEKRDLSKRALGGYVASGGTVNPDVCTDADTFTLTSGQLLDNDIPIYYDGEEFKLFGGQRPPPDDAITTTFENVGGSLRWVNPSLPNGQAGFCQVAASGQVYITFSSRPEGCRPVTISVFTVEQCLNGELDARVPSDSTSAATANPTGIPSSGVGISQVTVSTNTVDSTESPESSELPATLPGESTSSKASPASTSSKVSSVLTGSGTAVPDDVSSSIVRTQSTDGPPSVETSTDGNPPTSSGDDASLTNAPSTTSPLSEPTSSATDSSDTDLSTSDLPATDSSSTFTESPSSAELSSSLASTDFSLDPTTDLSFSATSYEASSTGSLPITDGTTSSAPMTTEPSTTESLDSSSSETTVSTEPASSSSDSDTTTSPDTTTSEPTTTTSAEVEPTVLFASDDLNGHQGEYRQISTSFRIYMYDAFSQILTVSVNGIIVLGSQVIDSSPHTSLPAQSLLYAVLPYWTENTILPFTQQGITYRTLGTAPERTLVIEFKVTPAIRGEPVIPDHYTVTFFENRQRYCVVRYFRTEGKGSDATIGNQLQSPIPFNEFSYNEPSAIDDNKELSMTLEESGVFTYN</sequence>
<gene>
    <name evidence="4" type="ORF">BHE90_001838</name>
</gene>
<feature type="compositionally biased region" description="Low complexity" evidence="1">
    <location>
        <begin position="491"/>
        <end position="544"/>
    </location>
</feature>
<dbReference type="InterPro" id="IPR057230">
    <property type="entry name" value="DUF7908"/>
</dbReference>
<reference evidence="4 5" key="1">
    <citation type="submission" date="2017-06" db="EMBL/GenBank/DDBJ databases">
        <title>Comparative genomic analysis of Ambrosia Fusariam Clade fungi.</title>
        <authorList>
            <person name="Stajich J.E."/>
            <person name="Carrillo J."/>
            <person name="Kijimoto T."/>
            <person name="Eskalen A."/>
            <person name="O'Donnell K."/>
            <person name="Kasson M."/>
        </authorList>
    </citation>
    <scope>NUCLEOTIDE SEQUENCE [LARGE SCALE GENOMIC DNA]</scope>
    <source>
        <strain evidence="4 5">UCR1854</strain>
    </source>
</reference>
<feature type="compositionally biased region" description="Low complexity" evidence="1">
    <location>
        <begin position="402"/>
        <end position="452"/>
    </location>
</feature>
<keyword evidence="5" id="KW-1185">Reference proteome</keyword>
<dbReference type="EMBL" id="MIKF01000014">
    <property type="protein sequence ID" value="RTE83586.1"/>
    <property type="molecule type" value="Genomic_DNA"/>
</dbReference>
<proteinExistence type="predicted"/>
<evidence type="ECO:0000313" key="5">
    <source>
        <dbReference type="Proteomes" id="UP000287124"/>
    </source>
</evidence>
<feature type="compositionally biased region" description="Low complexity" evidence="1">
    <location>
        <begin position="335"/>
        <end position="358"/>
    </location>
</feature>
<accession>A0A430M6K0</accession>
<comment type="caution">
    <text evidence="4">The sequence shown here is derived from an EMBL/GenBank/DDBJ whole genome shotgun (WGS) entry which is preliminary data.</text>
</comment>
<evidence type="ECO:0000313" key="4">
    <source>
        <dbReference type="EMBL" id="RTE83586.1"/>
    </source>
</evidence>
<feature type="region of interest" description="Disordered" evidence="1">
    <location>
        <begin position="285"/>
        <end position="552"/>
    </location>
</feature>
<feature type="compositionally biased region" description="Polar residues" evidence="1">
    <location>
        <begin position="364"/>
        <end position="401"/>
    </location>
</feature>
<evidence type="ECO:0000256" key="1">
    <source>
        <dbReference type="SAM" id="MobiDB-lite"/>
    </source>
</evidence>
<dbReference type="Pfam" id="PF25485">
    <property type="entry name" value="DUF7908"/>
    <property type="match status" value="1"/>
</dbReference>
<feature type="region of interest" description="Disordered" evidence="1">
    <location>
        <begin position="48"/>
        <end position="117"/>
    </location>
</feature>
<name>A0A430M6K0_9HYPO</name>
<feature type="compositionally biased region" description="Polar residues" evidence="1">
    <location>
        <begin position="453"/>
        <end position="490"/>
    </location>
</feature>
<dbReference type="Proteomes" id="UP000287124">
    <property type="component" value="Unassembled WGS sequence"/>
</dbReference>
<dbReference type="AlphaFoldDB" id="A0A430M6K0"/>
<keyword evidence="2" id="KW-0732">Signal</keyword>